<dbReference type="EMBL" id="JAMGBC010000001">
    <property type="protein sequence ID" value="MCL6679896.1"/>
    <property type="molecule type" value="Genomic_DNA"/>
</dbReference>
<sequence>MMMDRHLLTDLGLAALIAIPAVLPAAPTPRSVDSHVAAAQSSVAMADLRSDAARASQAQG</sequence>
<evidence type="ECO:0000313" key="2">
    <source>
        <dbReference type="Proteomes" id="UP001165343"/>
    </source>
</evidence>
<keyword evidence="2" id="KW-1185">Reference proteome</keyword>
<dbReference type="RefSeq" id="WP_249868769.1">
    <property type="nucleotide sequence ID" value="NZ_JAMGBC010000001.1"/>
</dbReference>
<accession>A0ABT0RI75</accession>
<evidence type="ECO:0000313" key="1">
    <source>
        <dbReference type="EMBL" id="MCL6679896.1"/>
    </source>
</evidence>
<protein>
    <submittedName>
        <fullName evidence="1">Uncharacterized protein</fullName>
    </submittedName>
</protein>
<reference evidence="1" key="1">
    <citation type="submission" date="2022-05" db="EMBL/GenBank/DDBJ databases">
        <authorList>
            <person name="Jo J.-H."/>
            <person name="Im W.-T."/>
        </authorList>
    </citation>
    <scope>NUCLEOTIDE SEQUENCE</scope>
    <source>
        <strain evidence="1">RG327</strain>
    </source>
</reference>
<proteinExistence type="predicted"/>
<organism evidence="1 2">
    <name type="scientific">Sphingomonas anseongensis</name>
    <dbReference type="NCBI Taxonomy" id="2908207"/>
    <lineage>
        <taxon>Bacteria</taxon>
        <taxon>Pseudomonadati</taxon>
        <taxon>Pseudomonadota</taxon>
        <taxon>Alphaproteobacteria</taxon>
        <taxon>Sphingomonadales</taxon>
        <taxon>Sphingomonadaceae</taxon>
        <taxon>Sphingomonas</taxon>
    </lineage>
</organism>
<gene>
    <name evidence="1" type="ORF">LZ519_11310</name>
</gene>
<dbReference type="Proteomes" id="UP001165343">
    <property type="component" value="Unassembled WGS sequence"/>
</dbReference>
<comment type="caution">
    <text evidence="1">The sequence shown here is derived from an EMBL/GenBank/DDBJ whole genome shotgun (WGS) entry which is preliminary data.</text>
</comment>
<name>A0ABT0RI75_9SPHN</name>